<dbReference type="GO" id="GO:0005615">
    <property type="term" value="C:extracellular space"/>
    <property type="evidence" value="ECO:0007669"/>
    <property type="project" value="TreeGrafter"/>
</dbReference>
<sequence length="201" mass="23041">MQEAWPNIIPGIPELDLPRLDPYFTKEQRNVYASGDIHADTTVTDVNTYGLAKTRFLAVRPEYSDDFLKLEIDVEIPKMLIEGNFKAEGGMGAFKLGGEGFFNISLEDIKGTWAIEGHVANDRWTIEHFLISPEIGKMQIWFSDLFNGNEELNKTALKFVNEYWPSLYRSVLPFMAEMWDAELTQISNRIFSKVSFSKTFP</sequence>
<evidence type="ECO:0000313" key="1">
    <source>
        <dbReference type="EMBL" id="EZA47283.1"/>
    </source>
</evidence>
<dbReference type="InterPro" id="IPR038606">
    <property type="entry name" value="To_sf"/>
</dbReference>
<gene>
    <name evidence="1" type="ORF">X777_16534</name>
</gene>
<dbReference type="PANTHER" id="PTHR11008:SF18">
    <property type="entry name" value="BCDNA.GH05536-RELATED"/>
    <property type="match status" value="1"/>
</dbReference>
<dbReference type="Proteomes" id="UP000053097">
    <property type="component" value="Unassembled WGS sequence"/>
</dbReference>
<protein>
    <submittedName>
        <fullName evidence="1">Protein takeout</fullName>
    </submittedName>
</protein>
<name>A0A026VU00_OOCBI</name>
<dbReference type="SMART" id="SM00700">
    <property type="entry name" value="JHBP"/>
    <property type="match status" value="1"/>
</dbReference>
<dbReference type="OMA" id="PYDPFVI"/>
<dbReference type="PANTHER" id="PTHR11008">
    <property type="entry name" value="PROTEIN TAKEOUT-LIKE PROTEIN"/>
    <property type="match status" value="1"/>
</dbReference>
<dbReference type="AlphaFoldDB" id="A0A026VU00"/>
<proteinExistence type="predicted"/>
<dbReference type="InterPro" id="IPR010562">
    <property type="entry name" value="Haemolymph_juvenile_hormone-bd"/>
</dbReference>
<dbReference type="OrthoDB" id="8196554at2759"/>
<dbReference type="Pfam" id="PF06585">
    <property type="entry name" value="JHBP"/>
    <property type="match status" value="1"/>
</dbReference>
<accession>A0A026VU00</accession>
<evidence type="ECO:0000313" key="2">
    <source>
        <dbReference type="Proteomes" id="UP000053097"/>
    </source>
</evidence>
<dbReference type="EMBL" id="KK107899">
    <property type="protein sequence ID" value="EZA47283.1"/>
    <property type="molecule type" value="Genomic_DNA"/>
</dbReference>
<keyword evidence="2" id="KW-1185">Reference proteome</keyword>
<dbReference type="Gene3D" id="3.15.10.30">
    <property type="entry name" value="Haemolymph juvenile hormone binding protein"/>
    <property type="match status" value="1"/>
</dbReference>
<organism evidence="1 2">
    <name type="scientific">Ooceraea biroi</name>
    <name type="common">Clonal raider ant</name>
    <name type="synonym">Cerapachys biroi</name>
    <dbReference type="NCBI Taxonomy" id="2015173"/>
    <lineage>
        <taxon>Eukaryota</taxon>
        <taxon>Metazoa</taxon>
        <taxon>Ecdysozoa</taxon>
        <taxon>Arthropoda</taxon>
        <taxon>Hexapoda</taxon>
        <taxon>Insecta</taxon>
        <taxon>Pterygota</taxon>
        <taxon>Neoptera</taxon>
        <taxon>Endopterygota</taxon>
        <taxon>Hymenoptera</taxon>
        <taxon>Apocrita</taxon>
        <taxon>Aculeata</taxon>
        <taxon>Formicoidea</taxon>
        <taxon>Formicidae</taxon>
        <taxon>Dorylinae</taxon>
        <taxon>Ooceraea</taxon>
    </lineage>
</organism>
<reference evidence="1 2" key="1">
    <citation type="journal article" date="2014" name="Curr. Biol.">
        <title>The genome of the clonal raider ant Cerapachys biroi.</title>
        <authorList>
            <person name="Oxley P.R."/>
            <person name="Ji L."/>
            <person name="Fetter-Pruneda I."/>
            <person name="McKenzie S.K."/>
            <person name="Li C."/>
            <person name="Hu H."/>
            <person name="Zhang G."/>
            <person name="Kronauer D.J."/>
        </authorList>
    </citation>
    <scope>NUCLEOTIDE SEQUENCE [LARGE SCALE GENOMIC DNA]</scope>
</reference>